<dbReference type="GO" id="GO:0009279">
    <property type="term" value="C:cell outer membrane"/>
    <property type="evidence" value="ECO:0007669"/>
    <property type="project" value="UniProtKB-SubCell"/>
</dbReference>
<protein>
    <recommendedName>
        <fullName evidence="11">Vitamin B12 transporter BtuB</fullName>
    </recommendedName>
    <alternativeName>
        <fullName evidence="11">Cobalamin receptor</fullName>
    </alternativeName>
    <alternativeName>
        <fullName evidence="11">Outer membrane cobalamin translocator</fullName>
    </alternativeName>
</protein>
<dbReference type="PANTHER" id="PTHR30069:SF53">
    <property type="entry name" value="COLICIN I RECEPTOR-RELATED"/>
    <property type="match status" value="1"/>
</dbReference>
<evidence type="ECO:0000256" key="12">
    <source>
        <dbReference type="PROSITE-ProRule" id="PRU01360"/>
    </source>
</evidence>
<accession>B6ENT3</accession>
<keyword evidence="16" id="KW-1185">Reference proteome</keyword>
<dbReference type="SUPFAM" id="SSF56935">
    <property type="entry name" value="Porins"/>
    <property type="match status" value="1"/>
</dbReference>
<dbReference type="Pfam" id="PF00593">
    <property type="entry name" value="TonB_dep_Rec_b-barrel"/>
    <property type="match status" value="1"/>
</dbReference>
<keyword evidence="4 11" id="KW-0812">Transmembrane</keyword>
<evidence type="ECO:0000313" key="16">
    <source>
        <dbReference type="Proteomes" id="UP000001730"/>
    </source>
</evidence>
<feature type="domain" description="TonB-dependent receptor plug" evidence="14">
    <location>
        <begin position="46"/>
        <end position="152"/>
    </location>
</feature>
<evidence type="ECO:0000256" key="4">
    <source>
        <dbReference type="ARBA" id="ARBA00022692"/>
    </source>
</evidence>
<organism evidence="15 16">
    <name type="scientific">Aliivibrio salmonicida (strain LFI1238)</name>
    <name type="common">Vibrio salmonicida (strain LFI1238)</name>
    <dbReference type="NCBI Taxonomy" id="316275"/>
    <lineage>
        <taxon>Bacteria</taxon>
        <taxon>Pseudomonadati</taxon>
        <taxon>Pseudomonadota</taxon>
        <taxon>Gammaproteobacteria</taxon>
        <taxon>Vibrionales</taxon>
        <taxon>Vibrionaceae</taxon>
        <taxon>Aliivibrio</taxon>
    </lineage>
</organism>
<evidence type="ECO:0000259" key="14">
    <source>
        <dbReference type="Pfam" id="PF07715"/>
    </source>
</evidence>
<evidence type="ECO:0000256" key="8">
    <source>
        <dbReference type="ARBA" id="ARBA00023114"/>
    </source>
</evidence>
<keyword evidence="9 11" id="KW-0472">Membrane</keyword>
<dbReference type="InterPro" id="IPR036942">
    <property type="entry name" value="Beta-barrel_TonB_sf"/>
</dbReference>
<dbReference type="InterPro" id="IPR000531">
    <property type="entry name" value="Beta-barrel_TonB"/>
</dbReference>
<dbReference type="GO" id="GO:0015288">
    <property type="term" value="F:porin activity"/>
    <property type="evidence" value="ECO:0007669"/>
    <property type="project" value="UniProtKB-KW"/>
</dbReference>
<dbReference type="InterPro" id="IPR037066">
    <property type="entry name" value="Plug_dom_sf"/>
</dbReference>
<evidence type="ECO:0000256" key="7">
    <source>
        <dbReference type="ARBA" id="ARBA00023077"/>
    </source>
</evidence>
<dbReference type="InterPro" id="IPR012910">
    <property type="entry name" value="Plug_dom"/>
</dbReference>
<dbReference type="KEGG" id="vsa:VSAL_I2886"/>
<feature type="chain" id="PRO_5009007879" description="Vitamin B12 transporter BtuB" evidence="11">
    <location>
        <begin position="25"/>
        <end position="618"/>
    </location>
</feature>
<feature type="short sequence motif" description="TonB C-terminal box" evidence="11">
    <location>
        <begin position="601"/>
        <end position="618"/>
    </location>
</feature>
<keyword evidence="10 11" id="KW-0998">Cell outer membrane</keyword>
<comment type="subcellular location">
    <subcellularLocation>
        <location evidence="1 11 12">Cell outer membrane</location>
        <topology evidence="1 11 12">Multi-pass membrane protein</topology>
    </subcellularLocation>
</comment>
<evidence type="ECO:0000256" key="11">
    <source>
        <dbReference type="HAMAP-Rule" id="MF_01531"/>
    </source>
</evidence>
<evidence type="ECO:0000256" key="6">
    <source>
        <dbReference type="ARBA" id="ARBA00023065"/>
    </source>
</evidence>
<dbReference type="AlphaFoldDB" id="B6ENT3"/>
<evidence type="ECO:0000256" key="1">
    <source>
        <dbReference type="ARBA" id="ARBA00004571"/>
    </source>
</evidence>
<dbReference type="CDD" id="cd01347">
    <property type="entry name" value="ligand_gated_channel"/>
    <property type="match status" value="1"/>
</dbReference>
<reference evidence="15 16" key="1">
    <citation type="journal article" date="2008" name="BMC Genomics">
        <title>The genome sequence of the fish pathogen Aliivibrio salmonicida strain LFI1238 shows extensive evidence of gene decay.</title>
        <authorList>
            <person name="Hjerde E."/>
            <person name="Lorentzen M.S."/>
            <person name="Holden M.T."/>
            <person name="Seeger K."/>
            <person name="Paulsen S."/>
            <person name="Bason N."/>
            <person name="Churcher C."/>
            <person name="Harris D."/>
            <person name="Norbertczak H."/>
            <person name="Quail M.A."/>
            <person name="Sanders S."/>
            <person name="Thurston S."/>
            <person name="Parkhill J."/>
            <person name="Willassen N.P."/>
            <person name="Thomson N.R."/>
        </authorList>
    </citation>
    <scope>NUCLEOTIDE SEQUENCE [LARGE SCALE GENOMIC DNA]</scope>
    <source>
        <strain evidence="15 16">LFI1238</strain>
    </source>
</reference>
<dbReference type="GO" id="GO:0006811">
    <property type="term" value="P:monoatomic ion transport"/>
    <property type="evidence" value="ECO:0007669"/>
    <property type="project" value="UniProtKB-KW"/>
</dbReference>
<feature type="short sequence motif" description="TonB box" evidence="11">
    <location>
        <begin position="33"/>
        <end position="40"/>
    </location>
</feature>
<dbReference type="eggNOG" id="COG4206">
    <property type="taxonomic scope" value="Bacteria"/>
</dbReference>
<sequence length="618" mass="68803" precursor="true">MKKTALATAIVSLLSHAYTSPAFAKDSVSETDEVMVVTANRFEQSAKDVIAPMSVVTKEDIVQIQAKTITDILRLQPGIEVASNGGIGQNASIFMRGTNSDHVLVLIDGFRMNSSIKSGMNINKIPVNQIERIEIIRGSGAVMYGSDAVGGVINIITRTATNDLSKSATIGAGSNKYKEGNFAANTNVGDKGHLKIAAGFTQTEGYNVNPQPGLNDGDKHGFENNQFMLNYEHQFSSNLSLFTGIRWFNSTSEYNHYTNTKSQSESESMAYSAKVSYKKDALLSDLSFSYQDNETLEYLENGSLDSEQKIDQLNAQWTNQYKLMDSWFVNAGIDWTNEQVKADITNFSHQVIIDEGESRMSTGVYLGTEYQLEKLTLEANTRFDKHDKHDKYDEYVTWGVGASYQINEIYRISSAYNTAFKAPSFYDLSTAPDLEPETSDNIDVGLAAEYALVSVNLSLYKNKVDNLIIYYDAPNYMGYSANVDADIKGAELELLFDTGIVSHTVIAEYKDHEDTQGQQLARRAKQNYKWISNVSFGDLDMNLSYIYTGKRSDLPSAPGVATNYLDPYSLWTLAGAYWVTTELAVRGRVENLLDEEYETAGGYKPAERSYYVSLDYQF</sequence>
<comment type="similarity">
    <text evidence="11">Belongs to the TonB-dependent receptor family. BtuB (TC 1.B.14.3.1) subfamily.</text>
</comment>
<dbReference type="Gene3D" id="2.170.130.10">
    <property type="entry name" value="TonB-dependent receptor, plug domain"/>
    <property type="match status" value="1"/>
</dbReference>
<comment type="function">
    <text evidence="11">Involved in the active translocation of vitamin B12 (cyanocobalamin) across the outer membrane to the periplasmic space. It derives its energy for transport by interacting with the trans-periplasmic membrane protein TonB.</text>
</comment>
<dbReference type="Pfam" id="PF07715">
    <property type="entry name" value="Plug"/>
    <property type="match status" value="1"/>
</dbReference>
<feature type="domain" description="TonB-dependent receptor-like beta-barrel" evidence="13">
    <location>
        <begin position="182"/>
        <end position="592"/>
    </location>
</feature>
<dbReference type="PROSITE" id="PS52016">
    <property type="entry name" value="TONB_DEPENDENT_REC_3"/>
    <property type="match status" value="1"/>
</dbReference>
<feature type="signal peptide" evidence="11">
    <location>
        <begin position="1"/>
        <end position="24"/>
    </location>
</feature>
<dbReference type="RefSeq" id="WP_012551304.1">
    <property type="nucleotide sequence ID" value="NC_011312.1"/>
</dbReference>
<dbReference type="HOGENOM" id="CLU_008287_18_5_6"/>
<evidence type="ECO:0000256" key="10">
    <source>
        <dbReference type="ARBA" id="ARBA00023237"/>
    </source>
</evidence>
<dbReference type="GO" id="GO:0046930">
    <property type="term" value="C:pore complex"/>
    <property type="evidence" value="ECO:0007669"/>
    <property type="project" value="UniProtKB-KW"/>
</dbReference>
<keyword evidence="8 11" id="KW-0626">Porin</keyword>
<dbReference type="GO" id="GO:0015420">
    <property type="term" value="F:ABC-type vitamin B12 transporter activity"/>
    <property type="evidence" value="ECO:0007669"/>
    <property type="project" value="InterPro"/>
</dbReference>
<dbReference type="EMBL" id="FM178379">
    <property type="protein sequence ID" value="CAQ80570.1"/>
    <property type="molecule type" value="Genomic_DNA"/>
</dbReference>
<evidence type="ECO:0000256" key="5">
    <source>
        <dbReference type="ARBA" id="ARBA00022729"/>
    </source>
</evidence>
<keyword evidence="15" id="KW-0675">Receptor</keyword>
<dbReference type="InterPro" id="IPR010101">
    <property type="entry name" value="B12_transptr_BtuB"/>
</dbReference>
<keyword evidence="7 11" id="KW-0798">TonB box</keyword>
<keyword evidence="5 11" id="KW-0732">Signal</keyword>
<dbReference type="Proteomes" id="UP000001730">
    <property type="component" value="Chromosome 1"/>
</dbReference>
<dbReference type="PANTHER" id="PTHR30069">
    <property type="entry name" value="TONB-DEPENDENT OUTER MEMBRANE RECEPTOR"/>
    <property type="match status" value="1"/>
</dbReference>
<name>B6ENT3_ALISL</name>
<dbReference type="HAMAP" id="MF_01531">
    <property type="entry name" value="BtuB"/>
    <property type="match status" value="1"/>
</dbReference>
<dbReference type="Gene3D" id="2.40.170.20">
    <property type="entry name" value="TonB-dependent receptor, beta-barrel domain"/>
    <property type="match status" value="1"/>
</dbReference>
<evidence type="ECO:0000259" key="13">
    <source>
        <dbReference type="Pfam" id="PF00593"/>
    </source>
</evidence>
<dbReference type="InterPro" id="IPR039426">
    <property type="entry name" value="TonB-dep_rcpt-like"/>
</dbReference>
<gene>
    <name evidence="11" type="primary">btuB</name>
    <name evidence="15" type="ordered locus">VSAL_I2886</name>
</gene>
<keyword evidence="3 11" id="KW-1134">Transmembrane beta strand</keyword>
<evidence type="ECO:0000313" key="15">
    <source>
        <dbReference type="EMBL" id="CAQ80570.1"/>
    </source>
</evidence>
<keyword evidence="2 11" id="KW-0813">Transport</keyword>
<evidence type="ECO:0000256" key="3">
    <source>
        <dbReference type="ARBA" id="ARBA00022452"/>
    </source>
</evidence>
<keyword evidence="6 11" id="KW-0406">Ion transport</keyword>
<evidence type="ECO:0000256" key="9">
    <source>
        <dbReference type="ARBA" id="ARBA00023136"/>
    </source>
</evidence>
<evidence type="ECO:0000256" key="2">
    <source>
        <dbReference type="ARBA" id="ARBA00022448"/>
    </source>
</evidence>
<proteinExistence type="inferred from homology"/>